<dbReference type="AlphaFoldDB" id="A0A835VSV7"/>
<dbReference type="Proteomes" id="UP000650467">
    <property type="component" value="Unassembled WGS sequence"/>
</dbReference>
<dbReference type="EMBL" id="JAEHOC010000064">
    <property type="protein sequence ID" value="KAG2424573.1"/>
    <property type="molecule type" value="Genomic_DNA"/>
</dbReference>
<reference evidence="2" key="1">
    <citation type="journal article" date="2020" name="bioRxiv">
        <title>Comparative genomics of Chlamydomonas.</title>
        <authorList>
            <person name="Craig R.J."/>
            <person name="Hasan A.R."/>
            <person name="Ness R.W."/>
            <person name="Keightley P.D."/>
        </authorList>
    </citation>
    <scope>NUCLEOTIDE SEQUENCE</scope>
    <source>
        <strain evidence="2">SAG 7.73</strain>
    </source>
</reference>
<protein>
    <submittedName>
        <fullName evidence="2">Uncharacterized protein</fullName>
    </submittedName>
</protein>
<feature type="compositionally biased region" description="Low complexity" evidence="1">
    <location>
        <begin position="77"/>
        <end position="88"/>
    </location>
</feature>
<feature type="compositionally biased region" description="Low complexity" evidence="1">
    <location>
        <begin position="96"/>
        <end position="106"/>
    </location>
</feature>
<organism evidence="2 3">
    <name type="scientific">Chlamydomonas incerta</name>
    <dbReference type="NCBI Taxonomy" id="51695"/>
    <lineage>
        <taxon>Eukaryota</taxon>
        <taxon>Viridiplantae</taxon>
        <taxon>Chlorophyta</taxon>
        <taxon>core chlorophytes</taxon>
        <taxon>Chlorophyceae</taxon>
        <taxon>CS clade</taxon>
        <taxon>Chlamydomonadales</taxon>
        <taxon>Chlamydomonadaceae</taxon>
        <taxon>Chlamydomonas</taxon>
    </lineage>
</organism>
<name>A0A835VSV7_CHLIN</name>
<evidence type="ECO:0000313" key="2">
    <source>
        <dbReference type="EMBL" id="KAG2424573.1"/>
    </source>
</evidence>
<proteinExistence type="predicted"/>
<sequence length="106" mass="11096">MDTMIETLNEDIDEERCDVAGRTARMTDYSDVTNDFLHFFLDGVMDAMEKEQSGPAGAGGAGRPPLQPSRRVSAPTGGSLRASSAAPSSGGGGSGRFASANRRSQQ</sequence>
<comment type="caution">
    <text evidence="2">The sequence shown here is derived from an EMBL/GenBank/DDBJ whole genome shotgun (WGS) entry which is preliminary data.</text>
</comment>
<feature type="region of interest" description="Disordered" evidence="1">
    <location>
        <begin position="50"/>
        <end position="106"/>
    </location>
</feature>
<keyword evidence="3" id="KW-1185">Reference proteome</keyword>
<gene>
    <name evidence="2" type="ORF">HXX76_014453</name>
</gene>
<dbReference type="OrthoDB" id="540807at2759"/>
<evidence type="ECO:0000256" key="1">
    <source>
        <dbReference type="SAM" id="MobiDB-lite"/>
    </source>
</evidence>
<evidence type="ECO:0000313" key="3">
    <source>
        <dbReference type="Proteomes" id="UP000650467"/>
    </source>
</evidence>
<accession>A0A835VSV7</accession>